<keyword evidence="8" id="KW-1185">Reference proteome</keyword>
<dbReference type="InterPro" id="IPR003656">
    <property type="entry name" value="Znf_BED"/>
</dbReference>
<keyword evidence="1" id="KW-0479">Metal-binding</keyword>
<reference evidence="7" key="2">
    <citation type="submission" date="2020-08" db="EMBL/GenBank/DDBJ databases">
        <title>Plant Genome Project.</title>
        <authorList>
            <person name="Zhang R.-G."/>
        </authorList>
    </citation>
    <scope>NUCLEOTIDE SEQUENCE</scope>
    <source>
        <strain evidence="7">Huo1</strain>
        <tissue evidence="7">Leaf</tissue>
    </source>
</reference>
<evidence type="ECO:0000256" key="4">
    <source>
        <dbReference type="PROSITE-ProRule" id="PRU00027"/>
    </source>
</evidence>
<dbReference type="Proteomes" id="UP000298416">
    <property type="component" value="Unassembled WGS sequence"/>
</dbReference>
<organism evidence="7">
    <name type="scientific">Salvia splendens</name>
    <name type="common">Scarlet sage</name>
    <dbReference type="NCBI Taxonomy" id="180675"/>
    <lineage>
        <taxon>Eukaryota</taxon>
        <taxon>Viridiplantae</taxon>
        <taxon>Streptophyta</taxon>
        <taxon>Embryophyta</taxon>
        <taxon>Tracheophyta</taxon>
        <taxon>Spermatophyta</taxon>
        <taxon>Magnoliopsida</taxon>
        <taxon>eudicotyledons</taxon>
        <taxon>Gunneridae</taxon>
        <taxon>Pentapetalae</taxon>
        <taxon>asterids</taxon>
        <taxon>lamiids</taxon>
        <taxon>Lamiales</taxon>
        <taxon>Lamiaceae</taxon>
        <taxon>Nepetoideae</taxon>
        <taxon>Mentheae</taxon>
        <taxon>Salviinae</taxon>
        <taxon>Salvia</taxon>
        <taxon>Salvia subgen. Calosphace</taxon>
        <taxon>core Calosphace</taxon>
    </lineage>
</organism>
<gene>
    <name evidence="7" type="ORF">SASPL_148525</name>
</gene>
<evidence type="ECO:0000259" key="6">
    <source>
        <dbReference type="PROSITE" id="PS50808"/>
    </source>
</evidence>
<evidence type="ECO:0000256" key="1">
    <source>
        <dbReference type="ARBA" id="ARBA00022723"/>
    </source>
</evidence>
<accession>A0A8X8W989</accession>
<name>A0A8X8W989_SALSN</name>
<feature type="compositionally biased region" description="Polar residues" evidence="5">
    <location>
        <begin position="46"/>
        <end position="59"/>
    </location>
</feature>
<dbReference type="GO" id="GO:0008270">
    <property type="term" value="F:zinc ion binding"/>
    <property type="evidence" value="ECO:0007669"/>
    <property type="project" value="UniProtKB-KW"/>
</dbReference>
<dbReference type="AlphaFoldDB" id="A0A8X8W989"/>
<comment type="caution">
    <text evidence="7">The sequence shown here is derived from an EMBL/GenBank/DDBJ whole genome shotgun (WGS) entry which is preliminary data.</text>
</comment>
<proteinExistence type="predicted"/>
<sequence>MPCKNYVRFGRTSEEGNVQCDLINETWSATIMESAASHSHPLPLTSEPSKQQSASTNDEGTSRKLSAAEDSSEKPPLAPTKRGKSQYWKHFEKTMKKTSQGERKIGICNYCKSEIPTVTGSTTRLKYHLEKKCELSPFYAASGNDKGQTVLTNETMGKGNEVSFRAVEGKGFVALVHELEPRKVFERMADEWIPFMRYFDEKDDKGKQRMGPPLKEDWDNAKRMILAYTRIRPMMTLLFIKKLKKLKKAQVTQPLLKRLEMVLQIYLLLVNPPNDELIHQMMRLIFLDDFDKMKGLVFKNQDQDNY</sequence>
<dbReference type="EMBL" id="PNBA02000019">
    <property type="protein sequence ID" value="KAG6390780.1"/>
    <property type="molecule type" value="Genomic_DNA"/>
</dbReference>
<dbReference type="GO" id="GO:0003677">
    <property type="term" value="F:DNA binding"/>
    <property type="evidence" value="ECO:0007669"/>
    <property type="project" value="InterPro"/>
</dbReference>
<evidence type="ECO:0000256" key="5">
    <source>
        <dbReference type="SAM" id="MobiDB-lite"/>
    </source>
</evidence>
<dbReference type="Pfam" id="PF02892">
    <property type="entry name" value="zf-BED"/>
    <property type="match status" value="1"/>
</dbReference>
<dbReference type="SMART" id="SM00614">
    <property type="entry name" value="ZnF_BED"/>
    <property type="match status" value="1"/>
</dbReference>
<evidence type="ECO:0000256" key="3">
    <source>
        <dbReference type="ARBA" id="ARBA00022833"/>
    </source>
</evidence>
<dbReference type="PROSITE" id="PS50808">
    <property type="entry name" value="ZF_BED"/>
    <property type="match status" value="1"/>
</dbReference>
<evidence type="ECO:0000313" key="7">
    <source>
        <dbReference type="EMBL" id="KAG6390780.1"/>
    </source>
</evidence>
<protein>
    <recommendedName>
        <fullName evidence="6">BED-type domain-containing protein</fullName>
    </recommendedName>
</protein>
<evidence type="ECO:0000256" key="2">
    <source>
        <dbReference type="ARBA" id="ARBA00022771"/>
    </source>
</evidence>
<feature type="region of interest" description="Disordered" evidence="5">
    <location>
        <begin position="35"/>
        <end position="86"/>
    </location>
</feature>
<feature type="domain" description="BED-type" evidence="6">
    <location>
        <begin position="82"/>
        <end position="140"/>
    </location>
</feature>
<keyword evidence="2 4" id="KW-0863">Zinc-finger</keyword>
<reference evidence="7" key="1">
    <citation type="submission" date="2018-01" db="EMBL/GenBank/DDBJ databases">
        <authorList>
            <person name="Mao J.F."/>
        </authorList>
    </citation>
    <scope>NUCLEOTIDE SEQUENCE</scope>
    <source>
        <strain evidence="7">Huo1</strain>
        <tissue evidence="7">Leaf</tissue>
    </source>
</reference>
<evidence type="ECO:0000313" key="8">
    <source>
        <dbReference type="Proteomes" id="UP000298416"/>
    </source>
</evidence>
<keyword evidence="3" id="KW-0862">Zinc</keyword>